<protein>
    <submittedName>
        <fullName evidence="3">Uncharacterized protein</fullName>
    </submittedName>
</protein>
<keyword evidence="4" id="KW-1185">Reference proteome</keyword>
<dbReference type="EMBL" id="WTXG01000002">
    <property type="protein sequence ID" value="KAI0307182.1"/>
    <property type="molecule type" value="Genomic_DNA"/>
</dbReference>
<reference evidence="3" key="1">
    <citation type="journal article" date="2022" name="New Phytol.">
        <title>Evolutionary transition to the ectomycorrhizal habit in the genomes of a hyperdiverse lineage of mushroom-forming fungi.</title>
        <authorList>
            <person name="Looney B."/>
            <person name="Miyauchi S."/>
            <person name="Morin E."/>
            <person name="Drula E."/>
            <person name="Courty P.E."/>
            <person name="Kohler A."/>
            <person name="Kuo A."/>
            <person name="LaButti K."/>
            <person name="Pangilinan J."/>
            <person name="Lipzen A."/>
            <person name="Riley R."/>
            <person name="Andreopoulos W."/>
            <person name="He G."/>
            <person name="Johnson J."/>
            <person name="Nolan M."/>
            <person name="Tritt A."/>
            <person name="Barry K.W."/>
            <person name="Grigoriev I.V."/>
            <person name="Nagy L.G."/>
            <person name="Hibbett D."/>
            <person name="Henrissat B."/>
            <person name="Matheny P.B."/>
            <person name="Labbe J."/>
            <person name="Martin F.M."/>
        </authorList>
    </citation>
    <scope>NUCLEOTIDE SEQUENCE</scope>
    <source>
        <strain evidence="3">BPL690</strain>
    </source>
</reference>
<keyword evidence="1" id="KW-0175">Coiled coil</keyword>
<feature type="compositionally biased region" description="Basic and acidic residues" evidence="2">
    <location>
        <begin position="97"/>
        <end position="107"/>
    </location>
</feature>
<feature type="compositionally biased region" description="Polar residues" evidence="2">
    <location>
        <begin position="76"/>
        <end position="86"/>
    </location>
</feature>
<feature type="compositionally biased region" description="Polar residues" evidence="2">
    <location>
        <begin position="1"/>
        <end position="15"/>
    </location>
</feature>
<dbReference type="AlphaFoldDB" id="A0AAD4QR03"/>
<feature type="coiled-coil region" evidence="1">
    <location>
        <begin position="391"/>
        <end position="460"/>
    </location>
</feature>
<sequence>MSGGRETSSLWNSQAAEGIDGWGDAAASGSGWGSKNVGTSDGWPSDPAASGENMSISQWDTETVGWGTSRIEWGSFDNSGWGSTGTDPGGNWGQGSKPEKDDAEHTETGVLNVGTPVSPEALQVDMAAIAMVSLSQAIPPAFLSSEPNQIHGEGHDTDIQTPTVIAPLPLECSTRPGQSAIAELINSKMSQLILSTALILKRRGLDAESTQWSALRKSRQLVMTRAARNLFHDKFQEFTDTWSPVGAELRACYQQLARSGSIGLPIVQLTLATPTQDHGQFEQLKGWVSRAEGCLSLVQVKRDSISPMNKSARATFFSRLKQLKERTDSLAGTYWLWQSPEFYNSLLDHQLQEKRDMIVAALVKGQDATFNHFLSTSFIFQRKAEIWDQMLQKQKEEIAQALLQTKQLDKDGKTRSLLKAKERDTIQELQVSVAQKKSQLQVLQEEMTKLKHTLTSIRQQEQTFINDTLGVHIPYIEACIQKHIQVKAIPNIEIASSKLVKEFGNMESQTIEMVWKALQSSMQMAIWLQHSDIYNTEEEMEMKEIEESLIG</sequence>
<proteinExistence type="predicted"/>
<evidence type="ECO:0000313" key="4">
    <source>
        <dbReference type="Proteomes" id="UP001203297"/>
    </source>
</evidence>
<feature type="region of interest" description="Disordered" evidence="2">
    <location>
        <begin position="1"/>
        <end position="57"/>
    </location>
</feature>
<evidence type="ECO:0000256" key="1">
    <source>
        <dbReference type="SAM" id="Coils"/>
    </source>
</evidence>
<gene>
    <name evidence="3" type="ORF">B0F90DRAFT_1685989</name>
</gene>
<evidence type="ECO:0000256" key="2">
    <source>
        <dbReference type="SAM" id="MobiDB-lite"/>
    </source>
</evidence>
<organism evidence="3 4">
    <name type="scientific">Multifurca ochricompacta</name>
    <dbReference type="NCBI Taxonomy" id="376703"/>
    <lineage>
        <taxon>Eukaryota</taxon>
        <taxon>Fungi</taxon>
        <taxon>Dikarya</taxon>
        <taxon>Basidiomycota</taxon>
        <taxon>Agaricomycotina</taxon>
        <taxon>Agaricomycetes</taxon>
        <taxon>Russulales</taxon>
        <taxon>Russulaceae</taxon>
        <taxon>Multifurca</taxon>
    </lineage>
</organism>
<accession>A0AAD4QR03</accession>
<evidence type="ECO:0000313" key="3">
    <source>
        <dbReference type="EMBL" id="KAI0307182.1"/>
    </source>
</evidence>
<comment type="caution">
    <text evidence="3">The sequence shown here is derived from an EMBL/GenBank/DDBJ whole genome shotgun (WGS) entry which is preliminary data.</text>
</comment>
<dbReference type="Proteomes" id="UP001203297">
    <property type="component" value="Unassembled WGS sequence"/>
</dbReference>
<feature type="region of interest" description="Disordered" evidence="2">
    <location>
        <begin position="72"/>
        <end position="114"/>
    </location>
</feature>
<name>A0AAD4QR03_9AGAM</name>